<proteinExistence type="predicted"/>
<dbReference type="RefSeq" id="WP_101964762.1">
    <property type="nucleotide sequence ID" value="NZ_JAHXPO010000020.1"/>
</dbReference>
<name>A0A2I1RGN8_FAUOS</name>
<gene>
    <name evidence="1" type="ORF">CYJ96_09115</name>
</gene>
<dbReference type="AlphaFoldDB" id="A0A2I1RGN8"/>
<dbReference type="InterPro" id="IPR009045">
    <property type="entry name" value="Zn_M74/Hedgehog-like"/>
</dbReference>
<evidence type="ECO:0000313" key="2">
    <source>
        <dbReference type="Proteomes" id="UP000234914"/>
    </source>
</evidence>
<dbReference type="CDD" id="cd14845">
    <property type="entry name" value="L-Ala-D-Glu_peptidase_like"/>
    <property type="match status" value="1"/>
</dbReference>
<reference evidence="1 2" key="1">
    <citation type="submission" date="2017-12" db="EMBL/GenBank/DDBJ databases">
        <title>Phylogenetic diversity of female urinary microbiome.</title>
        <authorList>
            <person name="Thomas-White K."/>
            <person name="Wolfe A.J."/>
        </authorList>
    </citation>
    <scope>NUCLEOTIDE SEQUENCE [LARGE SCALE GENOMIC DNA]</scope>
    <source>
        <strain evidence="1 2">UMB0416</strain>
    </source>
</reference>
<dbReference type="Gene3D" id="3.30.1380.10">
    <property type="match status" value="1"/>
</dbReference>
<organism evidence="1 2">
    <name type="scientific">Faucicola osloensis</name>
    <name type="common">Moraxella osloensis</name>
    <dbReference type="NCBI Taxonomy" id="34062"/>
    <lineage>
        <taxon>Bacteria</taxon>
        <taxon>Pseudomonadati</taxon>
        <taxon>Pseudomonadota</taxon>
        <taxon>Gammaproteobacteria</taxon>
        <taxon>Moraxellales</taxon>
        <taxon>Moraxellaceae</taxon>
        <taxon>Faucicola</taxon>
    </lineage>
</organism>
<dbReference type="EMBL" id="PKJS01000011">
    <property type="protein sequence ID" value="PKZ68292.1"/>
    <property type="molecule type" value="Genomic_DNA"/>
</dbReference>
<dbReference type="SUPFAM" id="SSF55166">
    <property type="entry name" value="Hedgehog/DD-peptidase"/>
    <property type="match status" value="1"/>
</dbReference>
<comment type="caution">
    <text evidence="1">The sequence shown here is derived from an EMBL/GenBank/DDBJ whole genome shotgun (WGS) entry which is preliminary data.</text>
</comment>
<sequence length="164" mass="18431">MATFSDLSKQRMDGLHPTLQKILNRAITISPQDFMVLEGVRSDEQSYINYGKGRTVAQCIAKGVPARYAKPSLAKVTWLNNPLSSKHRKQKDGYGHAVDVVPYPVDWNDLAKFDTIAKAMFEAQKQLKAEGSIPASTNLRWGANWDGDGKYREKGEYDSPHFEI</sequence>
<dbReference type="Proteomes" id="UP000234914">
    <property type="component" value="Unassembled WGS sequence"/>
</dbReference>
<evidence type="ECO:0000313" key="1">
    <source>
        <dbReference type="EMBL" id="PKZ68292.1"/>
    </source>
</evidence>
<protein>
    <submittedName>
        <fullName evidence="1">Endolysin</fullName>
    </submittedName>
</protein>
<accession>A0A2I1RGN8</accession>